<evidence type="ECO:0000256" key="7">
    <source>
        <dbReference type="ARBA" id="ARBA00043129"/>
    </source>
</evidence>
<comment type="catalytic activity">
    <reaction evidence="9">
        <text>N-terminal L-prolyl-L-prolyl-L-lysyl-[protein] + 2 S-adenosyl-L-methionine = N-terminal N,N-dimethyl-L-prolyl-L-prolyl-L-lysyl-[protein] + 2 S-adenosyl-L-homocysteine + 2 H(+)</text>
        <dbReference type="Rhea" id="RHEA:54736"/>
        <dbReference type="Rhea" id="RHEA-COMP:13787"/>
        <dbReference type="Rhea" id="RHEA-COMP:13974"/>
        <dbReference type="ChEBI" id="CHEBI:15378"/>
        <dbReference type="ChEBI" id="CHEBI:57856"/>
        <dbReference type="ChEBI" id="CHEBI:59789"/>
        <dbReference type="ChEBI" id="CHEBI:138059"/>
        <dbReference type="ChEBI" id="CHEBI:138318"/>
        <dbReference type="EC" id="2.1.1.244"/>
    </reaction>
</comment>
<feature type="binding site" evidence="12">
    <location>
        <position position="158"/>
    </location>
    <ligand>
        <name>S-adenosyl-L-methionine</name>
        <dbReference type="ChEBI" id="CHEBI:59789"/>
    </ligand>
</feature>
<dbReference type="EMBL" id="CP151509">
    <property type="protein sequence ID" value="WZN64232.1"/>
    <property type="molecule type" value="Genomic_DNA"/>
</dbReference>
<dbReference type="SUPFAM" id="SSF53335">
    <property type="entry name" value="S-adenosyl-L-methionine-dependent methyltransferases"/>
    <property type="match status" value="1"/>
</dbReference>
<comment type="catalytic activity">
    <reaction evidence="8">
        <text>N-terminal L-seryl-L-prolyl-L-lysyl-[protein] + 3 S-adenosyl-L-methionine = N-terminal N,N,N-trimethyl-L-seryl-L-prolyl-L-lysyl-[protein] + 3 S-adenosyl-L-homocysteine + 3 H(+)</text>
        <dbReference type="Rhea" id="RHEA:54724"/>
        <dbReference type="Rhea" id="RHEA-COMP:13789"/>
        <dbReference type="Rhea" id="RHEA-COMP:13973"/>
        <dbReference type="ChEBI" id="CHEBI:15378"/>
        <dbReference type="ChEBI" id="CHEBI:57856"/>
        <dbReference type="ChEBI" id="CHEBI:59789"/>
        <dbReference type="ChEBI" id="CHEBI:138061"/>
        <dbReference type="ChEBI" id="CHEBI:138317"/>
        <dbReference type="EC" id="2.1.1.244"/>
    </reaction>
</comment>
<dbReference type="GO" id="GO:0071885">
    <property type="term" value="F:N-terminal protein N-methyltransferase activity"/>
    <property type="evidence" value="ECO:0007669"/>
    <property type="project" value="UniProtKB-EC"/>
</dbReference>
<evidence type="ECO:0000313" key="15">
    <source>
        <dbReference type="Proteomes" id="UP001472866"/>
    </source>
</evidence>
<dbReference type="InterPro" id="IPR008576">
    <property type="entry name" value="MeTrfase_NTM1"/>
</dbReference>
<evidence type="ECO:0000256" key="5">
    <source>
        <dbReference type="ARBA" id="ARBA00039112"/>
    </source>
</evidence>
<reference evidence="13" key="1">
    <citation type="submission" date="2021-01" db="EMBL/GenBank/DDBJ databases">
        <authorList>
            <person name="Corre E."/>
            <person name="Pelletier E."/>
            <person name="Niang G."/>
            <person name="Scheremetjew M."/>
            <person name="Finn R."/>
            <person name="Kale V."/>
            <person name="Holt S."/>
            <person name="Cochrane G."/>
            <person name="Meng A."/>
            <person name="Brown T."/>
            <person name="Cohen L."/>
        </authorList>
    </citation>
    <scope>NUCLEOTIDE SEQUENCE</scope>
    <source>
        <strain evidence="13">RCC1871</strain>
    </source>
</reference>
<evidence type="ECO:0000256" key="1">
    <source>
        <dbReference type="ARBA" id="ARBA00009059"/>
    </source>
</evidence>
<evidence type="ECO:0000313" key="14">
    <source>
        <dbReference type="EMBL" id="WZN64232.1"/>
    </source>
</evidence>
<evidence type="ECO:0000313" key="13">
    <source>
        <dbReference type="EMBL" id="CAE0194811.1"/>
    </source>
</evidence>
<dbReference type="Gene3D" id="3.40.50.150">
    <property type="entry name" value="Vaccinia Virus protein VP39"/>
    <property type="match status" value="1"/>
</dbReference>
<dbReference type="FunFam" id="3.40.50.150:FF:000025">
    <property type="entry name" value="N-terminal Xaa-Pro-Lys N-methyltransferase 1"/>
    <property type="match status" value="1"/>
</dbReference>
<reference evidence="14 15" key="2">
    <citation type="submission" date="2024-03" db="EMBL/GenBank/DDBJ databases">
        <title>Complete genome sequence of the green alga Chloropicon roscoffensis RCC1871.</title>
        <authorList>
            <person name="Lemieux C."/>
            <person name="Pombert J.-F."/>
            <person name="Otis C."/>
            <person name="Turmel M."/>
        </authorList>
    </citation>
    <scope>NUCLEOTIDE SEQUENCE [LARGE SCALE GENOMIC DNA]</scope>
    <source>
        <strain evidence="14 15">RCC1871</strain>
    </source>
</reference>
<feature type="binding site" evidence="12">
    <location>
        <position position="96"/>
    </location>
    <ligand>
        <name>S-adenosyl-L-methionine</name>
        <dbReference type="ChEBI" id="CHEBI:59789"/>
    </ligand>
</feature>
<sequence>MQSGGLDTDGTRYKSADDMWREQASSPFDTACWYQKGIDYWDKVEASVDGVLGGFGTISPNDLKHSKSFLLDVFGEQLEKSASSLVAADCGAGVGRITKGLLSHYFTEVDVIEPVRHFLSKAEESLSSSSSTCKCNFLLKGLQEVEERPGRYDVVWIQWCIGHLTDEDCVEFLKVCSRSLKPEGVVVVKENNARRGFVLDKQDSSVTRSDSYLVQLFNKAGLKVTTSRLETDLPEGLFAVRAYALVPQTRFFA</sequence>
<dbReference type="PANTHER" id="PTHR12753:SF0">
    <property type="entry name" value="ALPHA N-TERMINAL PROTEIN METHYLTRANSFERASE 1"/>
    <property type="match status" value="1"/>
</dbReference>
<comment type="function">
    <text evidence="11">Alpha-N-methyltransferase that methylates the N-terminus of target proteins containing the N-terminal motif [Ala/Pro/Ser]-Pro-Lys when the initiator Met is cleaved. Specifically catalyzes mono-, di- or tri-methylation of exposed alpha-amino group of Ala or Ser residue in the [Ala/Ser]-Pro-Lys motif and mono- or di-methylation of Pro in the Pro-Pro-Lys motif.</text>
</comment>
<feature type="binding site" evidence="12">
    <location>
        <position position="91"/>
    </location>
    <ligand>
        <name>S-adenosyl-L-methionine</name>
        <dbReference type="ChEBI" id="CHEBI:59789"/>
    </ligand>
</feature>
<evidence type="ECO:0000256" key="10">
    <source>
        <dbReference type="ARBA" id="ARBA00048167"/>
    </source>
</evidence>
<feature type="binding site" evidence="12">
    <location>
        <begin position="142"/>
        <end position="143"/>
    </location>
    <ligand>
        <name>S-adenosyl-L-methionine</name>
        <dbReference type="ChEBI" id="CHEBI:59789"/>
    </ligand>
</feature>
<dbReference type="PIRSF" id="PIRSF016958">
    <property type="entry name" value="DUF858_MeTrfase_lik"/>
    <property type="match status" value="1"/>
</dbReference>
<dbReference type="InterPro" id="IPR029063">
    <property type="entry name" value="SAM-dependent_MTases_sf"/>
</dbReference>
<keyword evidence="2 14" id="KW-0489">Methyltransferase</keyword>
<dbReference type="GO" id="GO:0032259">
    <property type="term" value="P:methylation"/>
    <property type="evidence" value="ECO:0007669"/>
    <property type="project" value="UniProtKB-KW"/>
</dbReference>
<evidence type="ECO:0000256" key="2">
    <source>
        <dbReference type="ARBA" id="ARBA00022603"/>
    </source>
</evidence>
<evidence type="ECO:0000256" key="6">
    <source>
        <dbReference type="ARBA" id="ARBA00039449"/>
    </source>
</evidence>
<dbReference type="EMBL" id="HBHZ01010274">
    <property type="protein sequence ID" value="CAE0194811.1"/>
    <property type="molecule type" value="Transcribed_RNA"/>
</dbReference>
<keyword evidence="4 12" id="KW-0949">S-adenosyl-L-methionine</keyword>
<dbReference type="CDD" id="cd02440">
    <property type="entry name" value="AdoMet_MTases"/>
    <property type="match status" value="1"/>
</dbReference>
<evidence type="ECO:0000256" key="12">
    <source>
        <dbReference type="PIRSR" id="PIRSR016958-1"/>
    </source>
</evidence>
<protein>
    <recommendedName>
        <fullName evidence="6">Alpha N-terminal protein methyltransferase 1</fullName>
        <ecNumber evidence="5">2.1.1.244</ecNumber>
    </recommendedName>
    <alternativeName>
        <fullName evidence="7">X-Pro-Lys N-terminal protein methyltransferase 1</fullName>
    </alternativeName>
</protein>
<evidence type="ECO:0000256" key="8">
    <source>
        <dbReference type="ARBA" id="ARBA00047306"/>
    </source>
</evidence>
<gene>
    <name evidence="13" type="ORF">CROS1456_LOCUS7902</name>
    <name evidence="14" type="ORF">HKI87_09g57870</name>
</gene>
<evidence type="ECO:0000256" key="9">
    <source>
        <dbReference type="ARBA" id="ARBA00047885"/>
    </source>
</evidence>
<evidence type="ECO:0000256" key="3">
    <source>
        <dbReference type="ARBA" id="ARBA00022679"/>
    </source>
</evidence>
<dbReference type="AlphaFoldDB" id="A0A7S3CFJ3"/>
<comment type="similarity">
    <text evidence="1">Belongs to the methyltransferase superfamily. NTM1 family.</text>
</comment>
<dbReference type="PANTHER" id="PTHR12753">
    <property type="entry name" value="AD-003 - RELATED"/>
    <property type="match status" value="1"/>
</dbReference>
<organism evidence="13">
    <name type="scientific">Chloropicon roscoffensis</name>
    <dbReference type="NCBI Taxonomy" id="1461544"/>
    <lineage>
        <taxon>Eukaryota</taxon>
        <taxon>Viridiplantae</taxon>
        <taxon>Chlorophyta</taxon>
        <taxon>Chloropicophyceae</taxon>
        <taxon>Chloropicales</taxon>
        <taxon>Chloropicaceae</taxon>
        <taxon>Chloropicon</taxon>
    </lineage>
</organism>
<keyword evidence="15" id="KW-1185">Reference proteome</keyword>
<comment type="catalytic activity">
    <reaction evidence="10">
        <text>N-terminal L-alanyl-L-prolyl-L-lysyl-[protein] + 3 S-adenosyl-L-methionine = N-terminal N,N,N-trimethyl-L-alanyl-L-prolyl-L-lysyl-[protein] + 3 S-adenosyl-L-homocysteine + 3 H(+)</text>
        <dbReference type="Rhea" id="RHEA:54712"/>
        <dbReference type="Rhea" id="RHEA-COMP:13785"/>
        <dbReference type="Rhea" id="RHEA-COMP:13971"/>
        <dbReference type="ChEBI" id="CHEBI:15378"/>
        <dbReference type="ChEBI" id="CHEBI:57856"/>
        <dbReference type="ChEBI" id="CHEBI:59789"/>
        <dbReference type="ChEBI" id="CHEBI:138057"/>
        <dbReference type="ChEBI" id="CHEBI:138315"/>
        <dbReference type="EC" id="2.1.1.244"/>
    </reaction>
</comment>
<dbReference type="Proteomes" id="UP001472866">
    <property type="component" value="Chromosome 09"/>
</dbReference>
<dbReference type="GO" id="GO:0005737">
    <property type="term" value="C:cytoplasm"/>
    <property type="evidence" value="ECO:0007669"/>
    <property type="project" value="TreeGrafter"/>
</dbReference>
<accession>A0A7S3CFJ3</accession>
<name>A0A7S3CFJ3_9CHLO</name>
<evidence type="ECO:0000256" key="4">
    <source>
        <dbReference type="ARBA" id="ARBA00022691"/>
    </source>
</evidence>
<evidence type="ECO:0000256" key="11">
    <source>
        <dbReference type="ARBA" id="ARBA00060050"/>
    </source>
</evidence>
<dbReference type="Pfam" id="PF05891">
    <property type="entry name" value="Methyltransf_PK"/>
    <property type="match status" value="1"/>
</dbReference>
<dbReference type="EC" id="2.1.1.244" evidence="5"/>
<proteinExistence type="inferred from homology"/>
<keyword evidence="3" id="KW-0808">Transferase</keyword>